<dbReference type="EMBL" id="KV425897">
    <property type="protein sequence ID" value="KZW00897.1"/>
    <property type="molecule type" value="Genomic_DNA"/>
</dbReference>
<dbReference type="Gene3D" id="1.25.40.10">
    <property type="entry name" value="Tetratricopeptide repeat domain"/>
    <property type="match status" value="2"/>
</dbReference>
<accession>A0A165NL66</accession>
<dbReference type="GO" id="GO:0060090">
    <property type="term" value="F:molecular adaptor activity"/>
    <property type="evidence" value="ECO:0007669"/>
    <property type="project" value="TreeGrafter"/>
</dbReference>
<dbReference type="PROSITE" id="PS50005">
    <property type="entry name" value="TPR"/>
    <property type="match status" value="2"/>
</dbReference>
<gene>
    <name evidence="4" type="ORF">EXIGLDRAFT_111807</name>
</gene>
<evidence type="ECO:0000256" key="1">
    <source>
        <dbReference type="ARBA" id="ARBA00022737"/>
    </source>
</evidence>
<evidence type="ECO:0000313" key="5">
    <source>
        <dbReference type="Proteomes" id="UP000077266"/>
    </source>
</evidence>
<dbReference type="InterPro" id="IPR011990">
    <property type="entry name" value="TPR-like_helical_dom_sf"/>
</dbReference>
<proteinExistence type="predicted"/>
<dbReference type="GO" id="GO:0006620">
    <property type="term" value="P:post-translational protein targeting to endoplasmic reticulum membrane"/>
    <property type="evidence" value="ECO:0007669"/>
    <property type="project" value="TreeGrafter"/>
</dbReference>
<dbReference type="Proteomes" id="UP000077266">
    <property type="component" value="Unassembled WGS sequence"/>
</dbReference>
<dbReference type="SUPFAM" id="SSF48452">
    <property type="entry name" value="TPR-like"/>
    <property type="match status" value="2"/>
</dbReference>
<feature type="repeat" description="TPR" evidence="3">
    <location>
        <begin position="5"/>
        <end position="38"/>
    </location>
</feature>
<evidence type="ECO:0000256" key="3">
    <source>
        <dbReference type="PROSITE-ProRule" id="PRU00339"/>
    </source>
</evidence>
<reference evidence="4 5" key="1">
    <citation type="journal article" date="2016" name="Mol. Biol. Evol.">
        <title>Comparative Genomics of Early-Diverging Mushroom-Forming Fungi Provides Insights into the Origins of Lignocellulose Decay Capabilities.</title>
        <authorList>
            <person name="Nagy L.G."/>
            <person name="Riley R."/>
            <person name="Tritt A."/>
            <person name="Adam C."/>
            <person name="Daum C."/>
            <person name="Floudas D."/>
            <person name="Sun H."/>
            <person name="Yadav J.S."/>
            <person name="Pangilinan J."/>
            <person name="Larsson K.H."/>
            <person name="Matsuura K."/>
            <person name="Barry K."/>
            <person name="Labutti K."/>
            <person name="Kuo R."/>
            <person name="Ohm R.A."/>
            <person name="Bhattacharya S.S."/>
            <person name="Shirouzu T."/>
            <person name="Yoshinaga Y."/>
            <person name="Martin F.M."/>
            <person name="Grigoriev I.V."/>
            <person name="Hibbett D.S."/>
        </authorList>
    </citation>
    <scope>NUCLEOTIDE SEQUENCE [LARGE SCALE GENOMIC DNA]</scope>
    <source>
        <strain evidence="4 5">HHB12029</strain>
    </source>
</reference>
<dbReference type="PANTHER" id="PTHR45831">
    <property type="entry name" value="LD24721P"/>
    <property type="match status" value="1"/>
</dbReference>
<dbReference type="InterPro" id="IPR019734">
    <property type="entry name" value="TPR_rpt"/>
</dbReference>
<keyword evidence="5" id="KW-1185">Reference proteome</keyword>
<organism evidence="4 5">
    <name type="scientific">Exidia glandulosa HHB12029</name>
    <dbReference type="NCBI Taxonomy" id="1314781"/>
    <lineage>
        <taxon>Eukaryota</taxon>
        <taxon>Fungi</taxon>
        <taxon>Dikarya</taxon>
        <taxon>Basidiomycota</taxon>
        <taxon>Agaricomycotina</taxon>
        <taxon>Agaricomycetes</taxon>
        <taxon>Auriculariales</taxon>
        <taxon>Exidiaceae</taxon>
        <taxon>Exidia</taxon>
    </lineage>
</organism>
<dbReference type="SMART" id="SM00028">
    <property type="entry name" value="TPR"/>
    <property type="match status" value="4"/>
</dbReference>
<feature type="repeat" description="TPR" evidence="3">
    <location>
        <begin position="217"/>
        <end position="250"/>
    </location>
</feature>
<dbReference type="GO" id="GO:0016020">
    <property type="term" value="C:membrane"/>
    <property type="evidence" value="ECO:0007669"/>
    <property type="project" value="TreeGrafter"/>
</dbReference>
<protein>
    <submittedName>
        <fullName evidence="4">TPR-like protein</fullName>
    </submittedName>
</protein>
<evidence type="ECO:0000313" key="4">
    <source>
        <dbReference type="EMBL" id="KZW00897.1"/>
    </source>
</evidence>
<dbReference type="InterPro" id="IPR047150">
    <property type="entry name" value="SGT"/>
</dbReference>
<sequence length="694" mass="77664">MSGDSAQLKDAGNAFFRDNKFEEAIAKYSEALDVTSDNVARAVLYSNRAQCLLGLERYSEAGFDAAEALVADVNNHKSWLRLGRAYVGSGFHLKGVLVFEYGARATQDTALAGTLWQAARDAKRQFKAGGGQEPELLVPSAENVARSVQLKDEGNNLVGAQPPDFAAAYAKFSVALVFDPTSAVIHCNRAYCANCTREFDAAEIDARYATQFDKNYAKAWARLGAAKLGQKKMAEAEDAFKRGLKLLDDATPLSPADARLKASIEQSLQDSRNTTRVVSGYAQQMDVTQYPWVLADKVIKLQFNPADKKTWYSSAWVILAAHTDYIQGAAKLYQTQRRGNMAVGMTGAIELLTNGLISDGRAFYADRPDFFERYKQQVVLEVQSGNGFKVTSAPALMQAVKARLQREGGWGGFNVPASLRRSVAVTIRAWFLNAFLREKLVKDFDQSIELYTHIIDFLEMGRKEWAHVPKDQRGTVFELTFLLGVKRNYAECLKARFLANVRMDLPNAELLERIKANADSMLEQAATFDETARVPTVTGINKPSFVLPFIIYPEALAHEELGFYWYRKAKATSTGEIEDIYPPLHKSIEHHAKAAEIFPRDEEMRAEVLWHQLVSMFRCGRPLRETLPVCDDLEQAVKDKQKIWRGSANMDGGRTDKRYQTFVWFAEDARKAVEKGELTLESPAMPDQMNTIIE</sequence>
<keyword evidence="2 3" id="KW-0802">TPR repeat</keyword>
<keyword evidence="1" id="KW-0677">Repeat</keyword>
<dbReference type="PANTHER" id="PTHR45831:SF2">
    <property type="entry name" value="LD24721P"/>
    <property type="match status" value="1"/>
</dbReference>
<dbReference type="InParanoid" id="A0A165NL66"/>
<dbReference type="GO" id="GO:0072380">
    <property type="term" value="C:TRC complex"/>
    <property type="evidence" value="ECO:0007669"/>
    <property type="project" value="TreeGrafter"/>
</dbReference>
<dbReference type="AlphaFoldDB" id="A0A165NL66"/>
<dbReference type="OrthoDB" id="2423701at2759"/>
<dbReference type="STRING" id="1314781.A0A165NL66"/>
<name>A0A165NL66_EXIGL</name>
<evidence type="ECO:0000256" key="2">
    <source>
        <dbReference type="ARBA" id="ARBA00022803"/>
    </source>
</evidence>